<dbReference type="AlphaFoldDB" id="A0A482TPY6"/>
<dbReference type="EMBL" id="RZHH01000002">
    <property type="protein sequence ID" value="RYJ13979.1"/>
    <property type="molecule type" value="Genomic_DNA"/>
</dbReference>
<dbReference type="GeneID" id="9993281"/>
<sequence length="141" mass="14763">MSDVTETDASGVAAPGMDALDAVVDSALERALLDEADSRRYFALAGAVVRAHGNTHADSRETQSDTLTAALVCTVAVSALESASPEPTWSPPDARNELVAAGAVRASQRFDVAVERVATRAGLPLSDLRTRLSKESRGDQL</sequence>
<reference evidence="1 2" key="1">
    <citation type="submission" date="2018-12" db="EMBL/GenBank/DDBJ databases">
        <title>Genome analysis provides insights into bioremediation potentialities of Halogeometricum borinquense strain N11.</title>
        <authorList>
            <person name="Najjari A."/>
            <person name="Youssef N."/>
            <person name="Fhoula I."/>
            <person name="Ben Dhia O."/>
            <person name="Mahjoubi M."/>
            <person name="Ouzari H.I."/>
            <person name="Cherif A."/>
        </authorList>
    </citation>
    <scope>NUCLEOTIDE SEQUENCE [LARGE SCALE GENOMIC DNA]</scope>
    <source>
        <strain evidence="1 2">N11</strain>
    </source>
</reference>
<protein>
    <submittedName>
        <fullName evidence="1">Uncharacterized protein</fullName>
    </submittedName>
</protein>
<proteinExistence type="predicted"/>
<gene>
    <name evidence="1" type="ORF">ELS19_08385</name>
</gene>
<evidence type="ECO:0000313" key="1">
    <source>
        <dbReference type="EMBL" id="RYJ13979.1"/>
    </source>
</evidence>
<dbReference type="Proteomes" id="UP000294028">
    <property type="component" value="Unassembled WGS sequence"/>
</dbReference>
<comment type="caution">
    <text evidence="1">The sequence shown here is derived from an EMBL/GenBank/DDBJ whole genome shotgun (WGS) entry which is preliminary data.</text>
</comment>
<name>A0A482TPY6_9EURY</name>
<evidence type="ECO:0000313" key="2">
    <source>
        <dbReference type="Proteomes" id="UP000294028"/>
    </source>
</evidence>
<accession>A0A482TPY6</accession>
<dbReference type="RefSeq" id="WP_006054271.1">
    <property type="nucleotide sequence ID" value="NZ_RZHH01000002.1"/>
</dbReference>
<organism evidence="1 2">
    <name type="scientific">Halogeometricum borinquense</name>
    <dbReference type="NCBI Taxonomy" id="60847"/>
    <lineage>
        <taxon>Archaea</taxon>
        <taxon>Methanobacteriati</taxon>
        <taxon>Methanobacteriota</taxon>
        <taxon>Stenosarchaea group</taxon>
        <taxon>Halobacteria</taxon>
        <taxon>Halobacteriales</taxon>
        <taxon>Haloferacaceae</taxon>
        <taxon>Halogeometricum</taxon>
    </lineage>
</organism>